<reference evidence="1" key="1">
    <citation type="submission" date="2020-08" db="EMBL/GenBank/DDBJ databases">
        <title>Multicomponent nature underlies the extraordinary mechanical properties of spider dragline silk.</title>
        <authorList>
            <person name="Kono N."/>
            <person name="Nakamura H."/>
            <person name="Mori M."/>
            <person name="Yoshida Y."/>
            <person name="Ohtoshi R."/>
            <person name="Malay A.D."/>
            <person name="Moran D.A.P."/>
            <person name="Tomita M."/>
            <person name="Numata K."/>
            <person name="Arakawa K."/>
        </authorList>
    </citation>
    <scope>NUCLEOTIDE SEQUENCE</scope>
</reference>
<gene>
    <name evidence="1" type="ORF">NPIL_573551</name>
</gene>
<proteinExistence type="predicted"/>
<evidence type="ECO:0000313" key="1">
    <source>
        <dbReference type="EMBL" id="GFT01291.1"/>
    </source>
</evidence>
<dbReference type="Proteomes" id="UP000887013">
    <property type="component" value="Unassembled WGS sequence"/>
</dbReference>
<accession>A0A8X6N9E0</accession>
<protein>
    <submittedName>
        <fullName evidence="1">Uncharacterized protein</fullName>
    </submittedName>
</protein>
<organism evidence="1 2">
    <name type="scientific">Nephila pilipes</name>
    <name type="common">Giant wood spider</name>
    <name type="synonym">Nephila maculata</name>
    <dbReference type="NCBI Taxonomy" id="299642"/>
    <lineage>
        <taxon>Eukaryota</taxon>
        <taxon>Metazoa</taxon>
        <taxon>Ecdysozoa</taxon>
        <taxon>Arthropoda</taxon>
        <taxon>Chelicerata</taxon>
        <taxon>Arachnida</taxon>
        <taxon>Araneae</taxon>
        <taxon>Araneomorphae</taxon>
        <taxon>Entelegynae</taxon>
        <taxon>Araneoidea</taxon>
        <taxon>Nephilidae</taxon>
        <taxon>Nephila</taxon>
    </lineage>
</organism>
<evidence type="ECO:0000313" key="2">
    <source>
        <dbReference type="Proteomes" id="UP000887013"/>
    </source>
</evidence>
<sequence length="96" mass="11534">MEWVCCLTRGREMRYRTKWNNTEAIFTRDIGNRVRGFLSIIHEQRKIVSPPDPHQESRKFLLSEDMKMNLFHIGSLPHNGLSQVRIHWMLDLVQMR</sequence>
<comment type="caution">
    <text evidence="1">The sequence shown here is derived from an EMBL/GenBank/DDBJ whole genome shotgun (WGS) entry which is preliminary data.</text>
</comment>
<dbReference type="EMBL" id="BMAW01055528">
    <property type="protein sequence ID" value="GFT01291.1"/>
    <property type="molecule type" value="Genomic_DNA"/>
</dbReference>
<dbReference type="Gene3D" id="3.20.20.80">
    <property type="entry name" value="Glycosidases"/>
    <property type="match status" value="1"/>
</dbReference>
<keyword evidence="2" id="KW-1185">Reference proteome</keyword>
<dbReference type="AlphaFoldDB" id="A0A8X6N9E0"/>
<name>A0A8X6N9E0_NEPPI</name>
<dbReference type="OrthoDB" id="15153at2759"/>